<accession>A0AA43TYP4</accession>
<keyword evidence="2" id="KW-1185">Reference proteome</keyword>
<organism evidence="1 2">
    <name type="scientific">Ramalina farinacea</name>
    <dbReference type="NCBI Taxonomy" id="258253"/>
    <lineage>
        <taxon>Eukaryota</taxon>
        <taxon>Fungi</taxon>
        <taxon>Dikarya</taxon>
        <taxon>Ascomycota</taxon>
        <taxon>Pezizomycotina</taxon>
        <taxon>Lecanoromycetes</taxon>
        <taxon>OSLEUM clade</taxon>
        <taxon>Lecanoromycetidae</taxon>
        <taxon>Lecanorales</taxon>
        <taxon>Lecanorineae</taxon>
        <taxon>Ramalinaceae</taxon>
        <taxon>Ramalina</taxon>
    </lineage>
</organism>
<sequence length="460" mass="53738">MLQRRYRHTSTGLKRCKPAPSEVYHPLPGLLKTVLRNPRIAAHIEHLSLSQLWDPFNFIDDRDFSLRDTLDSLNISRSEYQRGWFEGEERGEEQLAGGLLLQHLPNLETFHWRSHKSALELTTLLRSRLPPRTDENRPHLSSLERFYKIQPPQEGLNPPLLPALKRVILDVPETAHEPQGNIVLQQIMPFLALRSIESLDITSFNYSAPPDDSNPTIALVAHKSSNVRELALSRSSLGEALDHLLRLPRSLRQLTFVAPVSAGSRAPHEIFPLDRLRLHDLERLTIRMRRWHDHIDRQALPRIYRKLVFLETSVFLTDDATVSPADQIKHYFPPSVQHLVFADSHFEMQTDFLVYFRQILELRRAGILPDLVRLTLRSERVRLRSFQMELWRTKQDCAIQKVEFDVDFDWERFMPDSPIDGLRPMSWWRRSHEGYSTVEVDQIEGQGRPHRHPLGLEDYH</sequence>
<evidence type="ECO:0000313" key="2">
    <source>
        <dbReference type="Proteomes" id="UP001161017"/>
    </source>
</evidence>
<comment type="caution">
    <text evidence="1">The sequence shown here is derived from an EMBL/GenBank/DDBJ whole genome shotgun (WGS) entry which is preliminary data.</text>
</comment>
<proteinExistence type="predicted"/>
<name>A0AA43TYP4_9LECA</name>
<reference evidence="1" key="1">
    <citation type="journal article" date="2023" name="Genome Biol. Evol.">
        <title>First Whole Genome Sequence and Flow Cytometry Genome Size Data for the Lichen-Forming Fungus Ramalina farinacea (Ascomycota).</title>
        <authorList>
            <person name="Llewellyn T."/>
            <person name="Mian S."/>
            <person name="Hill R."/>
            <person name="Leitch I.J."/>
            <person name="Gaya E."/>
        </authorList>
    </citation>
    <scope>NUCLEOTIDE SEQUENCE</scope>
    <source>
        <strain evidence="1">LIQ254RAFAR</strain>
    </source>
</reference>
<evidence type="ECO:0000313" key="1">
    <source>
        <dbReference type="EMBL" id="MDI1492873.1"/>
    </source>
</evidence>
<dbReference type="AlphaFoldDB" id="A0AA43TYP4"/>
<dbReference type="EMBL" id="JAPUFD010000021">
    <property type="protein sequence ID" value="MDI1492873.1"/>
    <property type="molecule type" value="Genomic_DNA"/>
</dbReference>
<dbReference type="Proteomes" id="UP001161017">
    <property type="component" value="Unassembled WGS sequence"/>
</dbReference>
<protein>
    <submittedName>
        <fullName evidence="1">Uncharacterized protein</fullName>
    </submittedName>
</protein>
<gene>
    <name evidence="1" type="ORF">OHK93_004656</name>
</gene>